<feature type="compositionally biased region" description="Low complexity" evidence="1">
    <location>
        <begin position="632"/>
        <end position="645"/>
    </location>
</feature>
<dbReference type="RefSeq" id="WP_209486070.1">
    <property type="nucleotide sequence ID" value="NZ_JAGGKQ010000018.1"/>
</dbReference>
<dbReference type="Gene3D" id="3.60.15.10">
    <property type="entry name" value="Ribonuclease Z/Hydroxyacylglutathione hydrolase-like"/>
    <property type="match status" value="1"/>
</dbReference>
<comment type="caution">
    <text evidence="3">The sequence shown here is derived from an EMBL/GenBank/DDBJ whole genome shotgun (WGS) entry which is preliminary data.</text>
</comment>
<protein>
    <submittedName>
        <fullName evidence="3">Putative mRNA 3-end processing factor</fullName>
    </submittedName>
</protein>
<dbReference type="PANTHER" id="PTHR23240">
    <property type="entry name" value="DNA CROSS-LINK REPAIR PROTEIN PSO2/SNM1-RELATED"/>
    <property type="match status" value="1"/>
</dbReference>
<name>A0A8T4GFG7_9EURY</name>
<evidence type="ECO:0000313" key="3">
    <source>
        <dbReference type="EMBL" id="MBP1923248.1"/>
    </source>
</evidence>
<feature type="compositionally biased region" description="Acidic residues" evidence="1">
    <location>
        <begin position="583"/>
        <end position="600"/>
    </location>
</feature>
<evidence type="ECO:0000256" key="1">
    <source>
        <dbReference type="SAM" id="MobiDB-lite"/>
    </source>
</evidence>
<feature type="compositionally biased region" description="Low complexity" evidence="1">
    <location>
        <begin position="460"/>
        <end position="486"/>
    </location>
</feature>
<feature type="region of interest" description="Disordered" evidence="1">
    <location>
        <begin position="538"/>
        <end position="653"/>
    </location>
</feature>
<dbReference type="GO" id="GO:0035312">
    <property type="term" value="F:5'-3' DNA exonuclease activity"/>
    <property type="evidence" value="ECO:0007669"/>
    <property type="project" value="TreeGrafter"/>
</dbReference>
<sequence>MNLSYHHANPRGGNESFLLRFQSANTDSPTTILVDAGAELELDRILNPGETIDAVCLTHAHSDHYQSLNQCVDPDTSVYTSPATAKIIGDVFDIATQQTGVEADDSMVAAIEPVDEWTSVGSEVAFHPVPAGHVPGAVGYLFRFEKDQGVDTGYILATGDFTLTRAGGYPGLPLESIQDVDVLFLTVATSSNFSSELSEGLGIALQQAHSGMQTLVTTSGIVGVHVAYLLGALIEQFELGVQVRVVGQAAKLYERLGYEADTVQPVPEFSHTDEALGRGIITIAGPDVPSERSSGRLYGVLRDQPDACVVQLIGSGQSPIRSGQCTVHDFRIVNHPEYDALESVHESANPQHTVITHTHRGAGNQFNYLDSNVWSPSDADEYTLYANGQWRAPPWAPNGGRTPTQATTQSVRALTETDLFSDVDLPSLSRSPTVDLPAEGIDIEHVKQVLAQETAYTGPTTTEASDSASGSSTATARKSDSPSMTTSDDDQDDTKSDSQGSPAESVGLVRTTGASFNQLDDWVVSAIQSGELSKGDLKEIVRRSQQPATSADETESPDDDNTDSAGDADHNTSQSDSARSTAESDDSDATTPADSDEDVNSPDAPSVSSDSKPETETTETQSTSENSETETTETQPAPESPTTSPEQEDHRAFSVVLEPLTTALATHLIAETDEGPMTIADVATDATTAYLGDRLRGAETEPETSASSQSSIVDQALAGVVADSDEFSNLDSFKTTAYGELLGDLVGLDKDDQTPSVTIRVDPALVDAVTEHPASPTQSRDDVVATAVRWYAGTDT</sequence>
<dbReference type="GO" id="GO:0036297">
    <property type="term" value="P:interstrand cross-link repair"/>
    <property type="evidence" value="ECO:0007669"/>
    <property type="project" value="TreeGrafter"/>
</dbReference>
<dbReference type="InterPro" id="IPR001279">
    <property type="entry name" value="Metallo-B-lactamas"/>
</dbReference>
<accession>A0A8T4GFG7</accession>
<dbReference type="Proteomes" id="UP000823588">
    <property type="component" value="Unassembled WGS sequence"/>
</dbReference>
<dbReference type="OrthoDB" id="326442at2157"/>
<dbReference type="SUPFAM" id="SSF56281">
    <property type="entry name" value="Metallo-hydrolase/oxidoreductase"/>
    <property type="match status" value="1"/>
</dbReference>
<feature type="domain" description="Metallo-beta-lactamase" evidence="2">
    <location>
        <begin position="13"/>
        <end position="209"/>
    </location>
</feature>
<feature type="compositionally biased region" description="Acidic residues" evidence="1">
    <location>
        <begin position="552"/>
        <end position="562"/>
    </location>
</feature>
<evidence type="ECO:0000259" key="2">
    <source>
        <dbReference type="SMART" id="SM00849"/>
    </source>
</evidence>
<organism evidence="3 4">
    <name type="scientific">Halorubrum alkaliphilum</name>
    <dbReference type="NCBI Taxonomy" id="261290"/>
    <lineage>
        <taxon>Archaea</taxon>
        <taxon>Methanobacteriati</taxon>
        <taxon>Methanobacteriota</taxon>
        <taxon>Stenosarchaea group</taxon>
        <taxon>Halobacteria</taxon>
        <taxon>Halobacteriales</taxon>
        <taxon>Haloferacaceae</taxon>
        <taxon>Halorubrum</taxon>
    </lineage>
</organism>
<dbReference type="GO" id="GO:0006303">
    <property type="term" value="P:double-strand break repair via nonhomologous end joining"/>
    <property type="evidence" value="ECO:0007669"/>
    <property type="project" value="TreeGrafter"/>
</dbReference>
<proteinExistence type="predicted"/>
<reference evidence="3" key="1">
    <citation type="submission" date="2021-03" db="EMBL/GenBank/DDBJ databases">
        <title>Genomic Encyclopedia of Type Strains, Phase IV (KMG-IV): sequencing the most valuable type-strain genomes for metagenomic binning, comparative biology and taxonomic classification.</title>
        <authorList>
            <person name="Goeker M."/>
        </authorList>
    </citation>
    <scope>NUCLEOTIDE SEQUENCE</scope>
    <source>
        <strain evidence="3">DSM 23564</strain>
    </source>
</reference>
<dbReference type="InterPro" id="IPR036866">
    <property type="entry name" value="RibonucZ/Hydroxyglut_hydro"/>
</dbReference>
<evidence type="ECO:0000313" key="4">
    <source>
        <dbReference type="Proteomes" id="UP000823588"/>
    </source>
</evidence>
<feature type="region of interest" description="Disordered" evidence="1">
    <location>
        <begin position="456"/>
        <end position="506"/>
    </location>
</feature>
<dbReference type="Pfam" id="PF12706">
    <property type="entry name" value="Lactamase_B_2"/>
    <property type="match status" value="1"/>
</dbReference>
<dbReference type="SMART" id="SM00849">
    <property type="entry name" value="Lactamase_B"/>
    <property type="match status" value="1"/>
</dbReference>
<dbReference type="GO" id="GO:0003684">
    <property type="term" value="F:damaged DNA binding"/>
    <property type="evidence" value="ECO:0007669"/>
    <property type="project" value="TreeGrafter"/>
</dbReference>
<dbReference type="EMBL" id="JAGGKQ010000018">
    <property type="protein sequence ID" value="MBP1923248.1"/>
    <property type="molecule type" value="Genomic_DNA"/>
</dbReference>
<gene>
    <name evidence="3" type="ORF">J2751_002287</name>
</gene>
<keyword evidence="4" id="KW-1185">Reference proteome</keyword>
<dbReference type="AlphaFoldDB" id="A0A8T4GFG7"/>